<feature type="chain" id="PRO_5025384214" description="Receptor L-domain domain-containing protein" evidence="8">
    <location>
        <begin position="18"/>
        <end position="420"/>
    </location>
</feature>
<keyword evidence="3" id="KW-0964">Secreted</keyword>
<dbReference type="OrthoDB" id="536881at2759"/>
<evidence type="ECO:0000256" key="6">
    <source>
        <dbReference type="SAM" id="MobiDB-lite"/>
    </source>
</evidence>
<evidence type="ECO:0008006" key="11">
    <source>
        <dbReference type="Google" id="ProtNLM"/>
    </source>
</evidence>
<dbReference type="SUPFAM" id="SSF52058">
    <property type="entry name" value="L domain-like"/>
    <property type="match status" value="1"/>
</dbReference>
<keyword evidence="7" id="KW-0812">Transmembrane</keyword>
<keyword evidence="5" id="KW-0325">Glycoprotein</keyword>
<organism evidence="9 10">
    <name type="scientific">Aplosporella prunicola CBS 121167</name>
    <dbReference type="NCBI Taxonomy" id="1176127"/>
    <lineage>
        <taxon>Eukaryota</taxon>
        <taxon>Fungi</taxon>
        <taxon>Dikarya</taxon>
        <taxon>Ascomycota</taxon>
        <taxon>Pezizomycotina</taxon>
        <taxon>Dothideomycetes</taxon>
        <taxon>Dothideomycetes incertae sedis</taxon>
        <taxon>Botryosphaeriales</taxon>
        <taxon>Aplosporellaceae</taxon>
        <taxon>Aplosporella</taxon>
    </lineage>
</organism>
<feature type="transmembrane region" description="Helical" evidence="7">
    <location>
        <begin position="391"/>
        <end position="419"/>
    </location>
</feature>
<dbReference type="EMBL" id="ML995483">
    <property type="protein sequence ID" value="KAF2143103.1"/>
    <property type="molecule type" value="Genomic_DNA"/>
</dbReference>
<keyword evidence="10" id="KW-1185">Reference proteome</keyword>
<reference evidence="9" key="1">
    <citation type="journal article" date="2020" name="Stud. Mycol.">
        <title>101 Dothideomycetes genomes: a test case for predicting lifestyles and emergence of pathogens.</title>
        <authorList>
            <person name="Haridas S."/>
            <person name="Albert R."/>
            <person name="Binder M."/>
            <person name="Bloem J."/>
            <person name="Labutti K."/>
            <person name="Salamov A."/>
            <person name="Andreopoulos B."/>
            <person name="Baker S."/>
            <person name="Barry K."/>
            <person name="Bills G."/>
            <person name="Bluhm B."/>
            <person name="Cannon C."/>
            <person name="Castanera R."/>
            <person name="Culley D."/>
            <person name="Daum C."/>
            <person name="Ezra D."/>
            <person name="Gonzalez J."/>
            <person name="Henrissat B."/>
            <person name="Kuo A."/>
            <person name="Liang C."/>
            <person name="Lipzen A."/>
            <person name="Lutzoni F."/>
            <person name="Magnuson J."/>
            <person name="Mondo S."/>
            <person name="Nolan M."/>
            <person name="Ohm R."/>
            <person name="Pangilinan J."/>
            <person name="Park H.-J."/>
            <person name="Ramirez L."/>
            <person name="Alfaro M."/>
            <person name="Sun H."/>
            <person name="Tritt A."/>
            <person name="Yoshinaga Y."/>
            <person name="Zwiers L.-H."/>
            <person name="Turgeon B."/>
            <person name="Goodwin S."/>
            <person name="Spatafora J."/>
            <person name="Crous P."/>
            <person name="Grigoriev I."/>
        </authorList>
    </citation>
    <scope>NUCLEOTIDE SEQUENCE</scope>
    <source>
        <strain evidence="9">CBS 121167</strain>
    </source>
</reference>
<protein>
    <recommendedName>
        <fullName evidence="11">Receptor L-domain domain-containing protein</fullName>
    </recommendedName>
</protein>
<keyword evidence="7" id="KW-1133">Transmembrane helix</keyword>
<evidence type="ECO:0000256" key="7">
    <source>
        <dbReference type="SAM" id="Phobius"/>
    </source>
</evidence>
<keyword evidence="7" id="KW-0472">Membrane</keyword>
<dbReference type="RefSeq" id="XP_033398815.1">
    <property type="nucleotide sequence ID" value="XM_033546166.1"/>
</dbReference>
<keyword evidence="2" id="KW-0134">Cell wall</keyword>
<evidence type="ECO:0000256" key="1">
    <source>
        <dbReference type="ARBA" id="ARBA00004191"/>
    </source>
</evidence>
<evidence type="ECO:0000256" key="2">
    <source>
        <dbReference type="ARBA" id="ARBA00022512"/>
    </source>
</evidence>
<comment type="subcellular location">
    <subcellularLocation>
        <location evidence="1">Secreted</location>
        <location evidence="1">Cell wall</location>
    </subcellularLocation>
</comment>
<gene>
    <name evidence="9" type="ORF">K452DRAFT_358113</name>
</gene>
<feature type="transmembrane region" description="Helical" evidence="7">
    <location>
        <begin position="359"/>
        <end position="379"/>
    </location>
</feature>
<keyword evidence="4 8" id="KW-0732">Signal</keyword>
<dbReference type="PANTHER" id="PTHR31018">
    <property type="entry name" value="SPORULATION-SPECIFIC PROTEIN-RELATED"/>
    <property type="match status" value="1"/>
</dbReference>
<feature type="region of interest" description="Disordered" evidence="6">
    <location>
        <begin position="318"/>
        <end position="351"/>
    </location>
</feature>
<evidence type="ECO:0000256" key="4">
    <source>
        <dbReference type="ARBA" id="ARBA00022729"/>
    </source>
</evidence>
<evidence type="ECO:0000256" key="3">
    <source>
        <dbReference type="ARBA" id="ARBA00022525"/>
    </source>
</evidence>
<dbReference type="AlphaFoldDB" id="A0A6A6BI49"/>
<sequence length="420" mass="46173">MKKAILLGALLLGFAWGDSCGTGATTTIRPPATETGCKTYTGSIAVATDVQTDPEWLRFVEEVSGSIIVHNHRNMVTLWLSHLHKASTISVKDQSSLSFAALDHLEELDNLECISNLVIADTTIPAIHDVSNSRAFSRLETAETIRLELNLAMKEVNLPVLKSVSKALIIGDNGEGSHIYFPRLEWARSVTVRDNGRHHPYSHGTLELPRITDIKGPLRISNNPSLERVLLPMLENIEDDLRIENNPSLQAISFENLVNVDGDILLRGDFETIAFPALLYVGGSLTASSTHANFSCAQLDDLRLYVNGDVLCQHVPPAYTHTPTPHPTPARRPHAPPNYNPLQHPRQKTSYSPLMDRPVPTSILLLCAVLVAVAARCLLLRVARPLLKERLVLLVRLAGFVYALGWVAYALFAFSGLVFA</sequence>
<dbReference type="Proteomes" id="UP000799438">
    <property type="component" value="Unassembled WGS sequence"/>
</dbReference>
<dbReference type="InterPro" id="IPR036941">
    <property type="entry name" value="Rcpt_L-dom_sf"/>
</dbReference>
<evidence type="ECO:0000256" key="8">
    <source>
        <dbReference type="SAM" id="SignalP"/>
    </source>
</evidence>
<dbReference type="InterPro" id="IPR051648">
    <property type="entry name" value="CWI-Assembly_Regulator"/>
</dbReference>
<dbReference type="PANTHER" id="PTHR31018:SF3">
    <property type="entry name" value="RECEPTOR PROTEIN-TYROSINE KINASE"/>
    <property type="match status" value="1"/>
</dbReference>
<dbReference type="Gene3D" id="3.80.20.20">
    <property type="entry name" value="Receptor L-domain"/>
    <property type="match status" value="1"/>
</dbReference>
<dbReference type="GeneID" id="54303672"/>
<evidence type="ECO:0000313" key="9">
    <source>
        <dbReference type="EMBL" id="KAF2143103.1"/>
    </source>
</evidence>
<accession>A0A6A6BI49</accession>
<evidence type="ECO:0000313" key="10">
    <source>
        <dbReference type="Proteomes" id="UP000799438"/>
    </source>
</evidence>
<evidence type="ECO:0000256" key="5">
    <source>
        <dbReference type="ARBA" id="ARBA00023180"/>
    </source>
</evidence>
<proteinExistence type="predicted"/>
<feature type="signal peptide" evidence="8">
    <location>
        <begin position="1"/>
        <end position="17"/>
    </location>
</feature>
<name>A0A6A6BI49_9PEZI</name>